<dbReference type="SUPFAM" id="SSF81296">
    <property type="entry name" value="E set domains"/>
    <property type="match status" value="2"/>
</dbReference>
<dbReference type="EnsemblMetazoa" id="XM_038188219.1">
    <property type="protein sequence ID" value="XP_038044147.1"/>
    <property type="gene ID" value="LOC119718798"/>
</dbReference>
<evidence type="ECO:0000313" key="4">
    <source>
        <dbReference type="EnsemblMetazoa" id="XP_038044147.1"/>
    </source>
</evidence>
<name>A0A913YXP9_PATMI</name>
<keyword evidence="5" id="KW-1185">Reference proteome</keyword>
<evidence type="ECO:0000256" key="1">
    <source>
        <dbReference type="ARBA" id="ARBA00005298"/>
    </source>
</evidence>
<sequence length="388" mass="42029">MGKLPLPVIVFDKQGVFSQGDFVSGKVKLKLDNEGLQNIKGVWVLITCKAKAEFGTGTATDDHEQEDVHINSILTVFGAGKRAPAKPDLSLPPGNHSFPFKFRLPTDKVLPSPFEGAYGHVRYRAKATLSIERMIFNKESHTERAFTVRGPRVDLNRLPKLNLKVPVSRCCEVRNLFGLGTKKGATVDFGLTKRGFIPGENIIVTGCVDNISGEEQRVIKVALVQETTYTVEEFLVNATEEHKKILCRSSRNISCPKGKVAKFSMNSLRIPIGCPSSGLPGCKLIDVQYYVECNTSGCIETSFRLTVGTVPIRSVSGPVPSVPTAEEATACTQPSAAHPMDKAKMAAPAPACQARPLRNGSVSRVDDAPPSYEQAIASGTTKENFEGL</sequence>
<reference evidence="4" key="1">
    <citation type="submission" date="2022-11" db="UniProtKB">
        <authorList>
            <consortium name="EnsemblMetazoa"/>
        </authorList>
    </citation>
    <scope>IDENTIFICATION</scope>
</reference>
<feature type="domain" description="Arrestin C-terminal-like" evidence="3">
    <location>
        <begin position="181"/>
        <end position="312"/>
    </location>
</feature>
<dbReference type="InterPro" id="IPR011021">
    <property type="entry name" value="Arrestin-like_N"/>
</dbReference>
<dbReference type="Gene3D" id="2.60.40.640">
    <property type="match status" value="2"/>
</dbReference>
<dbReference type="OMA" id="ESHTERA"/>
<dbReference type="OrthoDB" id="7785529at2759"/>
<comment type="similarity">
    <text evidence="1">Belongs to the arrestin family.</text>
</comment>
<dbReference type="InterPro" id="IPR050357">
    <property type="entry name" value="Arrestin_domain-protein"/>
</dbReference>
<dbReference type="SMART" id="SM01017">
    <property type="entry name" value="Arrestin_C"/>
    <property type="match status" value="1"/>
</dbReference>
<dbReference type="Pfam" id="PF02752">
    <property type="entry name" value="Arrestin_C"/>
    <property type="match status" value="1"/>
</dbReference>
<dbReference type="InterPro" id="IPR014756">
    <property type="entry name" value="Ig_E-set"/>
</dbReference>
<dbReference type="GO" id="GO:0005737">
    <property type="term" value="C:cytoplasm"/>
    <property type="evidence" value="ECO:0007669"/>
    <property type="project" value="TreeGrafter"/>
</dbReference>
<organism evidence="4 5">
    <name type="scientific">Patiria miniata</name>
    <name type="common">Bat star</name>
    <name type="synonym">Asterina miniata</name>
    <dbReference type="NCBI Taxonomy" id="46514"/>
    <lineage>
        <taxon>Eukaryota</taxon>
        <taxon>Metazoa</taxon>
        <taxon>Echinodermata</taxon>
        <taxon>Eleutherozoa</taxon>
        <taxon>Asterozoa</taxon>
        <taxon>Asteroidea</taxon>
        <taxon>Valvatacea</taxon>
        <taxon>Valvatida</taxon>
        <taxon>Asterinidae</taxon>
        <taxon>Patiria</taxon>
    </lineage>
</organism>
<dbReference type="GO" id="GO:0015031">
    <property type="term" value="P:protein transport"/>
    <property type="evidence" value="ECO:0007669"/>
    <property type="project" value="TreeGrafter"/>
</dbReference>
<dbReference type="AlphaFoldDB" id="A0A913YXP9"/>
<proteinExistence type="inferred from homology"/>
<accession>A0A913YXP9</accession>
<feature type="region of interest" description="Disordered" evidence="2">
    <location>
        <begin position="358"/>
        <end position="388"/>
    </location>
</feature>
<dbReference type="InterPro" id="IPR014752">
    <property type="entry name" value="Arrestin-like_C"/>
</dbReference>
<evidence type="ECO:0000313" key="5">
    <source>
        <dbReference type="Proteomes" id="UP000887568"/>
    </source>
</evidence>
<dbReference type="GeneID" id="119718798"/>
<dbReference type="RefSeq" id="XP_038044147.1">
    <property type="nucleotide sequence ID" value="XM_038188219.1"/>
</dbReference>
<dbReference type="PANTHER" id="PTHR11188:SF176">
    <property type="entry name" value="ARRESTIN DOMAIN-CONTAINING PROTEIN 1"/>
    <property type="match status" value="1"/>
</dbReference>
<evidence type="ECO:0000256" key="2">
    <source>
        <dbReference type="SAM" id="MobiDB-lite"/>
    </source>
</evidence>
<dbReference type="Pfam" id="PF00339">
    <property type="entry name" value="Arrestin_N"/>
    <property type="match status" value="1"/>
</dbReference>
<evidence type="ECO:0000259" key="3">
    <source>
        <dbReference type="SMART" id="SM01017"/>
    </source>
</evidence>
<protein>
    <recommendedName>
        <fullName evidence="3">Arrestin C-terminal-like domain-containing protein</fullName>
    </recommendedName>
</protein>
<dbReference type="Proteomes" id="UP000887568">
    <property type="component" value="Unplaced"/>
</dbReference>
<dbReference type="InterPro" id="IPR011022">
    <property type="entry name" value="Arrestin_C-like"/>
</dbReference>
<dbReference type="PANTHER" id="PTHR11188">
    <property type="entry name" value="ARRESTIN DOMAIN CONTAINING PROTEIN"/>
    <property type="match status" value="1"/>
</dbReference>